<comment type="caution">
    <text evidence="2">The sequence shown here is derived from an EMBL/GenBank/DDBJ whole genome shotgun (WGS) entry which is preliminary data.</text>
</comment>
<keyword evidence="1" id="KW-1133">Transmembrane helix</keyword>
<proteinExistence type="predicted"/>
<feature type="transmembrane region" description="Helical" evidence="1">
    <location>
        <begin position="21"/>
        <end position="43"/>
    </location>
</feature>
<keyword evidence="3" id="KW-1185">Reference proteome</keyword>
<keyword evidence="1" id="KW-0472">Membrane</keyword>
<dbReference type="RefSeq" id="WP_173582204.1">
    <property type="nucleotide sequence ID" value="NZ_WOTB01000003.1"/>
</dbReference>
<dbReference type="EMBL" id="WOTB01000003">
    <property type="protein sequence ID" value="NHN83787.1"/>
    <property type="molecule type" value="Genomic_DNA"/>
</dbReference>
<organism evidence="2 3">
    <name type="scientific">Acetobacter musti</name>
    <dbReference type="NCBI Taxonomy" id="864732"/>
    <lineage>
        <taxon>Bacteria</taxon>
        <taxon>Pseudomonadati</taxon>
        <taxon>Pseudomonadota</taxon>
        <taxon>Alphaproteobacteria</taxon>
        <taxon>Acetobacterales</taxon>
        <taxon>Acetobacteraceae</taxon>
        <taxon>Acetobacter</taxon>
    </lineage>
</organism>
<evidence type="ECO:0000256" key="1">
    <source>
        <dbReference type="SAM" id="Phobius"/>
    </source>
</evidence>
<accession>A0ABX0JLV0</accession>
<protein>
    <submittedName>
        <fullName evidence="2">Tetratricopeptide repeat protein</fullName>
    </submittedName>
</protein>
<evidence type="ECO:0000313" key="3">
    <source>
        <dbReference type="Proteomes" id="UP000635278"/>
    </source>
</evidence>
<reference evidence="2 3" key="1">
    <citation type="journal article" date="2020" name="Int. J. Syst. Evol. Microbiol.">
        <title>Novel acetic acid bacteria from cider fermentations: Acetobacter conturbans sp. nov. and Acetobacter fallax sp. nov.</title>
        <authorList>
            <person name="Sombolestani A.S."/>
            <person name="Cleenwerck I."/>
            <person name="Cnockaert M."/>
            <person name="Borremans W."/>
            <person name="Wieme A.D."/>
            <person name="De Vuyst L."/>
            <person name="Vandamme P."/>
        </authorList>
    </citation>
    <scope>NUCLEOTIDE SEQUENCE [LARGE SCALE GENOMIC DNA]</scope>
    <source>
        <strain evidence="2 3">LMG 30640</strain>
    </source>
</reference>
<dbReference type="Proteomes" id="UP000635278">
    <property type="component" value="Unassembled WGS sequence"/>
</dbReference>
<evidence type="ECO:0000313" key="2">
    <source>
        <dbReference type="EMBL" id="NHN83787.1"/>
    </source>
</evidence>
<gene>
    <name evidence="2" type="ORF">GOB93_03910</name>
</gene>
<keyword evidence="1" id="KW-0812">Transmembrane</keyword>
<name>A0ABX0JLV0_9PROT</name>
<sequence>MVDEIFREVDDELRAERMRRLARRFAGVGAGAVILVCAGVGAWEYHRSGERARAEQASITYFKALHDAGTDQIANGAATPLTDTQKKAFISLTQLSGTAPAGVAALSRMRIAAGNAAHGDVRQALTIWDSIGRDTHVDHGLRDLATLLWCQWQIDSGDAATVRSRLSLLTDSGKPYAALANELLATLDIRNGQIKPARDRLTKLAQDYAAPEGVRMRANALLQTLGPTG</sequence>